<sequence>MTSVNNVLFCHSVSLNENEDLNLLGVSDAFIVDEVPTTFPLYVYISFDHTNSESKDGSFTLEVDALYGSEGISVGAWPKKEFKASRTEIVLGEKEWPCDQLGYYIFRVKIDGEIVRTAKLFVIPSKELSIRMANNNEQGKE</sequence>
<dbReference type="EMBL" id="JBHUIO010000025">
    <property type="protein sequence ID" value="MFD2172436.1"/>
    <property type="molecule type" value="Genomic_DNA"/>
</dbReference>
<evidence type="ECO:0000313" key="1">
    <source>
        <dbReference type="EMBL" id="MFD2172436.1"/>
    </source>
</evidence>
<accession>A0ABW5A4H6</accession>
<organism evidence="1 2">
    <name type="scientific">Tumebacillus lipolyticus</name>
    <dbReference type="NCBI Taxonomy" id="1280370"/>
    <lineage>
        <taxon>Bacteria</taxon>
        <taxon>Bacillati</taxon>
        <taxon>Bacillota</taxon>
        <taxon>Bacilli</taxon>
        <taxon>Bacillales</taxon>
        <taxon>Alicyclobacillaceae</taxon>
        <taxon>Tumebacillus</taxon>
    </lineage>
</organism>
<dbReference type="RefSeq" id="WP_386049821.1">
    <property type="nucleotide sequence ID" value="NZ_JBHUIO010000025.1"/>
</dbReference>
<name>A0ABW5A4H6_9BACL</name>
<comment type="caution">
    <text evidence="1">The sequence shown here is derived from an EMBL/GenBank/DDBJ whole genome shotgun (WGS) entry which is preliminary data.</text>
</comment>
<evidence type="ECO:0000313" key="2">
    <source>
        <dbReference type="Proteomes" id="UP001597343"/>
    </source>
</evidence>
<dbReference type="Proteomes" id="UP001597343">
    <property type="component" value="Unassembled WGS sequence"/>
</dbReference>
<protein>
    <submittedName>
        <fullName evidence="1">DUF6941 family protein</fullName>
    </submittedName>
</protein>
<reference evidence="2" key="1">
    <citation type="journal article" date="2019" name="Int. J. Syst. Evol. Microbiol.">
        <title>The Global Catalogue of Microorganisms (GCM) 10K type strain sequencing project: providing services to taxonomists for standard genome sequencing and annotation.</title>
        <authorList>
            <consortium name="The Broad Institute Genomics Platform"/>
            <consortium name="The Broad Institute Genome Sequencing Center for Infectious Disease"/>
            <person name="Wu L."/>
            <person name="Ma J."/>
        </authorList>
    </citation>
    <scope>NUCLEOTIDE SEQUENCE [LARGE SCALE GENOMIC DNA]</scope>
    <source>
        <strain evidence="2">CGMCC 1.13574</strain>
    </source>
</reference>
<dbReference type="InterPro" id="IPR054221">
    <property type="entry name" value="DUF6941"/>
</dbReference>
<gene>
    <name evidence="1" type="ORF">ACFSOY_21050</name>
</gene>
<keyword evidence="2" id="KW-1185">Reference proteome</keyword>
<proteinExistence type="predicted"/>
<dbReference type="Pfam" id="PF22091">
    <property type="entry name" value="DUF6941"/>
    <property type="match status" value="1"/>
</dbReference>